<evidence type="ECO:0000313" key="2">
    <source>
        <dbReference type="EMBL" id="KAK0622533.1"/>
    </source>
</evidence>
<evidence type="ECO:0000256" key="1">
    <source>
        <dbReference type="SAM" id="MobiDB-lite"/>
    </source>
</evidence>
<feature type="compositionally biased region" description="Basic and acidic residues" evidence="1">
    <location>
        <begin position="155"/>
        <end position="169"/>
    </location>
</feature>
<reference evidence="2" key="1">
    <citation type="submission" date="2023-06" db="EMBL/GenBank/DDBJ databases">
        <title>Genome-scale phylogeny and comparative genomics of the fungal order Sordariales.</title>
        <authorList>
            <consortium name="Lawrence Berkeley National Laboratory"/>
            <person name="Hensen N."/>
            <person name="Bonometti L."/>
            <person name="Westerberg I."/>
            <person name="Brannstrom I.O."/>
            <person name="Guillou S."/>
            <person name="Cros-Aarteil S."/>
            <person name="Calhoun S."/>
            <person name="Haridas S."/>
            <person name="Kuo A."/>
            <person name="Mondo S."/>
            <person name="Pangilinan J."/>
            <person name="Riley R."/>
            <person name="Labutti K."/>
            <person name="Andreopoulos B."/>
            <person name="Lipzen A."/>
            <person name="Chen C."/>
            <person name="Yanf M."/>
            <person name="Daum C."/>
            <person name="Ng V."/>
            <person name="Clum A."/>
            <person name="Steindorff A."/>
            <person name="Ohm R."/>
            <person name="Martin F."/>
            <person name="Silar P."/>
            <person name="Natvig D."/>
            <person name="Lalanne C."/>
            <person name="Gautier V."/>
            <person name="Ament-Velasquez S.L."/>
            <person name="Kruys A."/>
            <person name="Hutchinson M.I."/>
            <person name="Powell A.J."/>
            <person name="Barry K."/>
            <person name="Miller A.N."/>
            <person name="Grigoriev I.V."/>
            <person name="Debuchy R."/>
            <person name="Gladieux P."/>
            <person name="Thoren M.H."/>
            <person name="Johannesson H."/>
        </authorList>
    </citation>
    <scope>NUCLEOTIDE SEQUENCE</scope>
    <source>
        <strain evidence="2">CBS 606.72</strain>
    </source>
</reference>
<name>A0AA39WVR7_9PEZI</name>
<feature type="compositionally biased region" description="Acidic residues" evidence="1">
    <location>
        <begin position="255"/>
        <end position="282"/>
    </location>
</feature>
<dbReference type="Proteomes" id="UP001175000">
    <property type="component" value="Unassembled WGS sequence"/>
</dbReference>
<feature type="compositionally biased region" description="Basic and acidic residues" evidence="1">
    <location>
        <begin position="240"/>
        <end position="254"/>
    </location>
</feature>
<evidence type="ECO:0000313" key="3">
    <source>
        <dbReference type="Proteomes" id="UP001175000"/>
    </source>
</evidence>
<sequence>MPTFRDNKFTKEETDMYVSELTEDNLDDGNPFKQGSAEPVVDADEAAMAAVLSRSLKEDQMDEATESIESNRDPANEKGMDVSAALQFQEHPATDPDEPRFSGLFSTSGESADHDLLQDSNRPQKRKYSRSSSTNDGTALTDDTTTSSGVDDSDPEVRRLIKRACKDSRSLLIQPDDSEKEGERKMRANVDLVGTVDEGEDEQANGKMDENSDANDEIDFAASDEASIPSEAKSLTLMEKLGEGKEHKPIPRDPGDEDDDIEVKEGDDYDVENYEKFEDDDEGTGKVTGVEELGLDGV</sequence>
<accession>A0AA39WVR7</accession>
<comment type="caution">
    <text evidence="2">The sequence shown here is derived from an EMBL/GenBank/DDBJ whole genome shotgun (WGS) entry which is preliminary data.</text>
</comment>
<protein>
    <submittedName>
        <fullName evidence="2">Uncharacterized protein</fullName>
    </submittedName>
</protein>
<organism evidence="2 3">
    <name type="scientific">Immersiella caudata</name>
    <dbReference type="NCBI Taxonomy" id="314043"/>
    <lineage>
        <taxon>Eukaryota</taxon>
        <taxon>Fungi</taxon>
        <taxon>Dikarya</taxon>
        <taxon>Ascomycota</taxon>
        <taxon>Pezizomycotina</taxon>
        <taxon>Sordariomycetes</taxon>
        <taxon>Sordariomycetidae</taxon>
        <taxon>Sordariales</taxon>
        <taxon>Lasiosphaeriaceae</taxon>
        <taxon>Immersiella</taxon>
    </lineage>
</organism>
<feature type="region of interest" description="Disordered" evidence="1">
    <location>
        <begin position="53"/>
        <end position="214"/>
    </location>
</feature>
<dbReference type="EMBL" id="JAULSU010000003">
    <property type="protein sequence ID" value="KAK0622533.1"/>
    <property type="molecule type" value="Genomic_DNA"/>
</dbReference>
<proteinExistence type="predicted"/>
<gene>
    <name evidence="2" type="ORF">B0T14DRAFT_513997</name>
</gene>
<dbReference type="AlphaFoldDB" id="A0AA39WVR7"/>
<feature type="compositionally biased region" description="Low complexity" evidence="1">
    <location>
        <begin position="141"/>
        <end position="150"/>
    </location>
</feature>
<keyword evidence="3" id="KW-1185">Reference proteome</keyword>
<feature type="region of interest" description="Disordered" evidence="1">
    <location>
        <begin position="239"/>
        <end position="298"/>
    </location>
</feature>
<feature type="compositionally biased region" description="Basic and acidic residues" evidence="1">
    <location>
        <begin position="69"/>
        <end position="80"/>
    </location>
</feature>